<evidence type="ECO:0000256" key="1">
    <source>
        <dbReference type="SAM" id="Coils"/>
    </source>
</evidence>
<feature type="coiled-coil region" evidence="1">
    <location>
        <begin position="1206"/>
        <end position="1233"/>
    </location>
</feature>
<dbReference type="GO" id="GO:0051087">
    <property type="term" value="F:protein-folding chaperone binding"/>
    <property type="evidence" value="ECO:0007669"/>
    <property type="project" value="InterPro"/>
</dbReference>
<protein>
    <recommendedName>
        <fullName evidence="3">BAG domain-containing protein</fullName>
    </recommendedName>
</protein>
<feature type="domain" description="BAG" evidence="3">
    <location>
        <begin position="216"/>
        <end position="297"/>
    </location>
</feature>
<dbReference type="Pfam" id="PF02179">
    <property type="entry name" value="BAG"/>
    <property type="match status" value="2"/>
</dbReference>
<feature type="region of interest" description="Disordered" evidence="2">
    <location>
        <begin position="1"/>
        <end position="24"/>
    </location>
</feature>
<evidence type="ECO:0000259" key="3">
    <source>
        <dbReference type="PROSITE" id="PS51035"/>
    </source>
</evidence>
<feature type="compositionally biased region" description="Low complexity" evidence="2">
    <location>
        <begin position="347"/>
        <end position="358"/>
    </location>
</feature>
<dbReference type="PROSITE" id="PS51035">
    <property type="entry name" value="BAG"/>
    <property type="match status" value="1"/>
</dbReference>
<feature type="coiled-coil region" evidence="1">
    <location>
        <begin position="972"/>
        <end position="1027"/>
    </location>
</feature>
<dbReference type="Proteomes" id="UP001353858">
    <property type="component" value="Unassembled WGS sequence"/>
</dbReference>
<keyword evidence="1" id="KW-0175">Coiled coil</keyword>
<evidence type="ECO:0000256" key="2">
    <source>
        <dbReference type="SAM" id="MobiDB-lite"/>
    </source>
</evidence>
<feature type="coiled-coil region" evidence="1">
    <location>
        <begin position="863"/>
        <end position="912"/>
    </location>
</feature>
<feature type="region of interest" description="Disordered" evidence="2">
    <location>
        <begin position="330"/>
        <end position="360"/>
    </location>
</feature>
<evidence type="ECO:0000313" key="4">
    <source>
        <dbReference type="EMBL" id="KAK4874867.1"/>
    </source>
</evidence>
<feature type="coiled-coil region" evidence="1">
    <location>
        <begin position="574"/>
        <end position="674"/>
    </location>
</feature>
<proteinExistence type="predicted"/>
<dbReference type="SUPFAM" id="SSF63491">
    <property type="entry name" value="BAG domain"/>
    <property type="match status" value="6"/>
</dbReference>
<dbReference type="EMBL" id="JARPUR010000006">
    <property type="protein sequence ID" value="KAK4874867.1"/>
    <property type="molecule type" value="Genomic_DNA"/>
</dbReference>
<feature type="compositionally biased region" description="Polar residues" evidence="2">
    <location>
        <begin position="8"/>
        <end position="24"/>
    </location>
</feature>
<sequence length="1360" mass="157211">MGPKFSVPQLNRNKSLSTFGRSSQRSLFQKTKNKLRTIEKNLESSTNHDEIRNELDLVEKELLAVSNAIKEKNKDKYEELVNLFMDVKDKVPEKRVEVKEIVPETVAEEIVTNQSNQTTDDEVVEIRNPVELYERPASPSIKFGVQVMPIAPRVSQELLKRSTLPNNDVAKAEFQEMRGISGDVKVLVHSTTTTRIEQNGKVSEFTRTSVEERPISIKSDLNQVEKIRKSTDQLESTLKYFHGTKNDEEYESIHYKLVQNLAKLDNIESQDNPVIKQEKKILTQRIQELLKILERIAEPVDAAVKMVEIVEEVCETMRVNAYQKRFLGTMGSAPSKETSDSKSITPSSLRRSSKSSKLSKSEELQRKIEIIQNVQTEIDLFAGDRRSPRYSQIQETLTSISQDFQDAKRNTAKQKTRNQCDMALIDIQKCIQRLETRVSFNEQHLDSAAIESHSFINQSFNIPEQPVQIESPPPPSSNRTMSPSIMNQRDYEHSQNLDRLEHEAHKLEQDLKLSIQLDDTKQLTFLEKKIQLLYTDLEMIVIDSNSPLSEIKAAVGKRLIKCNNQIKKYRRVSVYGKQNALQRIERKLEHLEIQALTFEGVKNDRKYKEIKQDLENYLNDVNQIDDQESTKEITAKIKNTLTELANRAEENHKQLEANENFKQLENTVKILKDSVDQFKGSISDGSYIQLDQALRNVWANIAEIENVNEHICRKKEKAISNVQGLLKTLSESAKRSEIHDLEKVKELQTLWNQLNYDLDVQKIHPDLSKPITEILKKISEEITRKTNALDMVEKRKSVSNLVVTKIIHLEDVSKSTTDAPMKTDIKVQPTLTIISEVQKIESEVKSLCQEIRQSSFTKNSNHYQKYQQKLEQLSQALKKIDGNRNGTIDSNKKRALKSLKEAYQALEEKKDKPDRTSKVVEVMDVHTEIQYYRQQIKAFKGVAKDTNYEKIKQGLSNCLIKLQVIDEEHAIKQDVIRQIQQYHQELETKLAENQAKVKVNEKNAEVKRQVSQETKNVIEQVQKLKSQVERFSGVYEGLQFKQIHEELNNCNKKLENIDTMSDERLESAKVQTKQKIRKYLKILEEKSSKNEIVQENRKSQNLETPHRRINSIRDHLVEIKAQTEEFGGKYKDKDYTDIERELFKCLDELKLVDDQGHKSIIISKEQYEDYIVKLLAYFEEKSKLNEPESKPTNEEAFKITDPTEALGAIKNRIEKLKSKMESSNEDFTELIKEEISLRKELEEVEVGNVAHVREIKKQLADDLQTCASRLEENASVMNHILDIKEKVSEVLKRVRKFVGTKNDDQYSHLDETLIHLMLELDGITCARSLTLVNAKADVRKLIEKSMRTLSERVKMVPILI</sequence>
<organism evidence="4 5">
    <name type="scientific">Aquatica leii</name>
    <dbReference type="NCBI Taxonomy" id="1421715"/>
    <lineage>
        <taxon>Eukaryota</taxon>
        <taxon>Metazoa</taxon>
        <taxon>Ecdysozoa</taxon>
        <taxon>Arthropoda</taxon>
        <taxon>Hexapoda</taxon>
        <taxon>Insecta</taxon>
        <taxon>Pterygota</taxon>
        <taxon>Neoptera</taxon>
        <taxon>Endopterygota</taxon>
        <taxon>Coleoptera</taxon>
        <taxon>Polyphaga</taxon>
        <taxon>Elateriformia</taxon>
        <taxon>Elateroidea</taxon>
        <taxon>Lampyridae</taxon>
        <taxon>Luciolinae</taxon>
        <taxon>Aquatica</taxon>
    </lineage>
</organism>
<keyword evidence="5" id="KW-1185">Reference proteome</keyword>
<evidence type="ECO:0000313" key="5">
    <source>
        <dbReference type="Proteomes" id="UP001353858"/>
    </source>
</evidence>
<dbReference type="InterPro" id="IPR003103">
    <property type="entry name" value="BAG_domain"/>
</dbReference>
<name>A0AAN7PSP1_9COLE</name>
<feature type="coiled-coil region" evidence="1">
    <location>
        <begin position="48"/>
        <end position="75"/>
    </location>
</feature>
<dbReference type="Gene3D" id="1.20.58.120">
    <property type="entry name" value="BAG domain"/>
    <property type="match status" value="7"/>
</dbReference>
<gene>
    <name evidence="4" type="ORF">RN001_014227</name>
</gene>
<comment type="caution">
    <text evidence="4">The sequence shown here is derived from an EMBL/GenBank/DDBJ whole genome shotgun (WGS) entry which is preliminary data.</text>
</comment>
<accession>A0AAN7PSP1</accession>
<reference evidence="5" key="1">
    <citation type="submission" date="2023-01" db="EMBL/GenBank/DDBJ databases">
        <title>Key to firefly adult light organ development and bioluminescence: homeobox transcription factors regulate luciferase expression and transportation to peroxisome.</title>
        <authorList>
            <person name="Fu X."/>
        </authorList>
    </citation>
    <scope>NUCLEOTIDE SEQUENCE [LARGE SCALE GENOMIC DNA]</scope>
</reference>
<dbReference type="InterPro" id="IPR036533">
    <property type="entry name" value="BAG_dom_sf"/>
</dbReference>